<evidence type="ECO:0000313" key="11">
    <source>
        <dbReference type="Proteomes" id="UP000182409"/>
    </source>
</evidence>
<dbReference type="Proteomes" id="UP000182409">
    <property type="component" value="Unassembled WGS sequence"/>
</dbReference>
<reference evidence="10 11" key="1">
    <citation type="submission" date="2016-10" db="EMBL/GenBank/DDBJ databases">
        <authorList>
            <person name="de Groot N.N."/>
        </authorList>
    </citation>
    <scope>NUCLEOTIDE SEQUENCE [LARGE SCALE GENOMIC DNA]</scope>
    <source>
        <strain evidence="10 11">AB35.6</strain>
    </source>
</reference>
<accession>A0A1H4IWM1</accession>
<dbReference type="Pfam" id="PF02687">
    <property type="entry name" value="FtsX"/>
    <property type="match status" value="2"/>
</dbReference>
<evidence type="ECO:0000256" key="5">
    <source>
        <dbReference type="ARBA" id="ARBA00023136"/>
    </source>
</evidence>
<evidence type="ECO:0000256" key="7">
    <source>
        <dbReference type="SAM" id="Phobius"/>
    </source>
</evidence>
<evidence type="ECO:0000313" key="10">
    <source>
        <dbReference type="EMBL" id="SEB37688.1"/>
    </source>
</evidence>
<dbReference type="InterPro" id="IPR025857">
    <property type="entry name" value="MacB_PCD"/>
</dbReference>
<keyword evidence="4 7" id="KW-1133">Transmembrane helix</keyword>
<organism evidence="10 11">
    <name type="scientific">Terriglobus roseus</name>
    <dbReference type="NCBI Taxonomy" id="392734"/>
    <lineage>
        <taxon>Bacteria</taxon>
        <taxon>Pseudomonadati</taxon>
        <taxon>Acidobacteriota</taxon>
        <taxon>Terriglobia</taxon>
        <taxon>Terriglobales</taxon>
        <taxon>Acidobacteriaceae</taxon>
        <taxon>Terriglobus</taxon>
    </lineage>
</organism>
<feature type="transmembrane region" description="Helical" evidence="7">
    <location>
        <begin position="446"/>
        <end position="469"/>
    </location>
</feature>
<dbReference type="PANTHER" id="PTHR30572:SF4">
    <property type="entry name" value="ABC TRANSPORTER PERMEASE YTRF"/>
    <property type="match status" value="1"/>
</dbReference>
<feature type="domain" description="MacB-like periplasmic core" evidence="9">
    <location>
        <begin position="22"/>
        <end position="256"/>
    </location>
</feature>
<dbReference type="GO" id="GO:0005886">
    <property type="term" value="C:plasma membrane"/>
    <property type="evidence" value="ECO:0007669"/>
    <property type="project" value="UniProtKB-SubCell"/>
</dbReference>
<feature type="transmembrane region" description="Helical" evidence="7">
    <location>
        <begin position="775"/>
        <end position="797"/>
    </location>
</feature>
<evidence type="ECO:0000259" key="9">
    <source>
        <dbReference type="Pfam" id="PF12704"/>
    </source>
</evidence>
<proteinExistence type="inferred from homology"/>
<evidence type="ECO:0000256" key="4">
    <source>
        <dbReference type="ARBA" id="ARBA00022989"/>
    </source>
</evidence>
<dbReference type="PANTHER" id="PTHR30572">
    <property type="entry name" value="MEMBRANE COMPONENT OF TRANSPORTER-RELATED"/>
    <property type="match status" value="1"/>
</dbReference>
<name>A0A1H4IWM1_9BACT</name>
<evidence type="ECO:0000256" key="2">
    <source>
        <dbReference type="ARBA" id="ARBA00022475"/>
    </source>
</evidence>
<evidence type="ECO:0000256" key="6">
    <source>
        <dbReference type="ARBA" id="ARBA00038076"/>
    </source>
</evidence>
<feature type="transmembrane region" description="Helical" evidence="7">
    <location>
        <begin position="306"/>
        <end position="332"/>
    </location>
</feature>
<gene>
    <name evidence="10" type="ORF">SAMN05443244_0090</name>
</gene>
<dbReference type="EMBL" id="FNSD01000001">
    <property type="protein sequence ID" value="SEB37688.1"/>
    <property type="molecule type" value="Genomic_DNA"/>
</dbReference>
<feature type="domain" description="ABC3 transporter permease C-terminal" evidence="8">
    <location>
        <begin position="726"/>
        <end position="839"/>
    </location>
</feature>
<feature type="domain" description="ABC3 transporter permease C-terminal" evidence="8">
    <location>
        <begin position="309"/>
        <end position="428"/>
    </location>
</feature>
<dbReference type="NCBIfam" id="TIGR03434">
    <property type="entry name" value="ADOP"/>
    <property type="match status" value="1"/>
</dbReference>
<dbReference type="AlphaFoldDB" id="A0A1H4IWM1"/>
<evidence type="ECO:0000259" key="8">
    <source>
        <dbReference type="Pfam" id="PF02687"/>
    </source>
</evidence>
<feature type="transmembrane region" description="Helical" evidence="7">
    <location>
        <begin position="21"/>
        <end position="48"/>
    </location>
</feature>
<feature type="transmembrane region" description="Helical" evidence="7">
    <location>
        <begin position="726"/>
        <end position="748"/>
    </location>
</feature>
<dbReference type="RefSeq" id="WP_074651841.1">
    <property type="nucleotide sequence ID" value="NZ_FNSD01000001.1"/>
</dbReference>
<dbReference type="Pfam" id="PF12704">
    <property type="entry name" value="MacB_PCD"/>
    <property type="match status" value="2"/>
</dbReference>
<dbReference type="InterPro" id="IPR017800">
    <property type="entry name" value="ADOP"/>
</dbReference>
<dbReference type="GO" id="GO:0022857">
    <property type="term" value="F:transmembrane transporter activity"/>
    <property type="evidence" value="ECO:0007669"/>
    <property type="project" value="TreeGrafter"/>
</dbReference>
<feature type="transmembrane region" description="Helical" evidence="7">
    <location>
        <begin position="359"/>
        <end position="381"/>
    </location>
</feature>
<keyword evidence="3 7" id="KW-0812">Transmembrane</keyword>
<feature type="transmembrane region" description="Helical" evidence="7">
    <location>
        <begin position="809"/>
        <end position="832"/>
    </location>
</feature>
<sequence length="846" mass="91270">MGQLISDIRLALRQLRNAPGFTLTAVLTLALGIGANASIFTLVNAVLLRDLPVKEPKMLYRIGDNDDCCVNGGIPDEDKYSIFAYDLYQYVRDHTPEFEQLAAMQASGGDRVTVRREGQGEQPHSVRSEFISGNYFSMLGVEPGAGRMLSTSDDREGAPIAAVLSYGAWQRIFASDPSIVGATVAVNTHPVTVVGITPPAFYGERMNDAPPDIYLPFSSEPVMTSTSILHRHEANWVYMMGRVKPGVQIGPLQAKVSGELRQWLPQLGVYKRAGAEADLQKTHTIIVPAAIGVGNMQQNFGSGLHLLMAISALVLLIACANIANLVLVRGLARRTQTSIRMALGAQRSTLIRQMLTESITLSIIGGVAGLVVAYLGTRALIALAFPDAVGLPIQASPSPLVLLFAFVLSLLTGIVFGVAPAWITSHSDPAEALRGANRSTRDSAPILQRTLVILQAALSLVLLVAASMLTRSLNKLQHQDFGVIRENRVVVHLSPYDAGFKPAALQALYDNLQDRFRAIPGVARVGLATYSPLEGNNWGEGVQIEGKGEPGLHDQIGSSWTRVSPDFLQLVGHKLVRGRWIGPQDTATSPAVAVVNQAFVKKFFPNGQDPIGHHFGLGGLKSAHEIEIVGVVTDAKYNNEKEPQRAMYFRPLLQQAPESDGPSVRSLYVGAMMLQLDRPIEGLESQVRRTFAAIDPNLTVVEYSTFEKQIDGRFNQERLLSRLTGMFGLLALALASVGLYGVTAYLVVRRTAEIGIRMALGASRPLVVRSVMMEAMLQSIVGLVIGVPVVFLCSRYLKTLLYGITGVDGLSILFAVGALLLAAWVASLVPALRAASTDPVKALRTE</sequence>
<feature type="domain" description="MacB-like periplasmic core" evidence="9">
    <location>
        <begin position="457"/>
        <end position="669"/>
    </location>
</feature>
<keyword evidence="5 7" id="KW-0472">Membrane</keyword>
<comment type="subcellular location">
    <subcellularLocation>
        <location evidence="1">Cell membrane</location>
        <topology evidence="1">Multi-pass membrane protein</topology>
    </subcellularLocation>
</comment>
<dbReference type="InterPro" id="IPR050250">
    <property type="entry name" value="Macrolide_Exporter_MacB"/>
</dbReference>
<dbReference type="InterPro" id="IPR003838">
    <property type="entry name" value="ABC3_permease_C"/>
</dbReference>
<keyword evidence="2" id="KW-1003">Cell membrane</keyword>
<feature type="transmembrane region" description="Helical" evidence="7">
    <location>
        <begin position="401"/>
        <end position="425"/>
    </location>
</feature>
<evidence type="ECO:0000256" key="1">
    <source>
        <dbReference type="ARBA" id="ARBA00004651"/>
    </source>
</evidence>
<protein>
    <submittedName>
        <fullName evidence="10">Duplicated orphan permease</fullName>
    </submittedName>
</protein>
<evidence type="ECO:0000256" key="3">
    <source>
        <dbReference type="ARBA" id="ARBA00022692"/>
    </source>
</evidence>
<comment type="similarity">
    <text evidence="6">Belongs to the ABC-4 integral membrane protein family.</text>
</comment>